<keyword evidence="3" id="KW-1015">Disulfide bond</keyword>
<dbReference type="CDD" id="cd02968">
    <property type="entry name" value="SCO"/>
    <property type="match status" value="1"/>
</dbReference>
<dbReference type="Pfam" id="PF02630">
    <property type="entry name" value="SCO1-SenC"/>
    <property type="match status" value="1"/>
</dbReference>
<feature type="disulfide bond" description="Redox-active" evidence="3">
    <location>
        <begin position="68"/>
        <end position="72"/>
    </location>
</feature>
<dbReference type="AlphaFoldDB" id="A0A1G5SIU7"/>
<dbReference type="InterPro" id="IPR036249">
    <property type="entry name" value="Thioredoxin-like_sf"/>
</dbReference>
<evidence type="ECO:0000256" key="2">
    <source>
        <dbReference type="PIRSR" id="PIRSR603782-1"/>
    </source>
</evidence>
<dbReference type="InterPro" id="IPR003782">
    <property type="entry name" value="SCO1/SenC"/>
</dbReference>
<feature type="binding site" evidence="2">
    <location>
        <position position="68"/>
    </location>
    <ligand>
        <name>Cu cation</name>
        <dbReference type="ChEBI" id="CHEBI:23378"/>
    </ligand>
</feature>
<dbReference type="STRING" id="51642.NSMM_510007"/>
<feature type="binding site" evidence="2">
    <location>
        <position position="159"/>
    </location>
    <ligand>
        <name>Cu cation</name>
        <dbReference type="ChEBI" id="CHEBI:23378"/>
    </ligand>
</feature>
<name>A0A1G5SIU7_9PROT</name>
<reference evidence="4 5" key="1">
    <citation type="submission" date="2016-10" db="EMBL/GenBank/DDBJ databases">
        <authorList>
            <person name="de Groot N.N."/>
        </authorList>
    </citation>
    <scope>NUCLEOTIDE SEQUENCE [LARGE SCALE GENOMIC DNA]</scope>
    <source>
        <strain evidence="4">1</strain>
    </source>
</reference>
<organism evidence="4 5">
    <name type="scientific">Nitrosomonas mobilis</name>
    <dbReference type="NCBI Taxonomy" id="51642"/>
    <lineage>
        <taxon>Bacteria</taxon>
        <taxon>Pseudomonadati</taxon>
        <taxon>Pseudomonadota</taxon>
        <taxon>Betaproteobacteria</taxon>
        <taxon>Nitrosomonadales</taxon>
        <taxon>Nitrosomonadaceae</taxon>
        <taxon>Nitrosomonas</taxon>
    </lineage>
</organism>
<evidence type="ECO:0000313" key="5">
    <source>
        <dbReference type="Proteomes" id="UP000198729"/>
    </source>
</evidence>
<feature type="binding site" evidence="2">
    <location>
        <position position="72"/>
    </location>
    <ligand>
        <name>Cu cation</name>
        <dbReference type="ChEBI" id="CHEBI:23378"/>
    </ligand>
</feature>
<accession>A0A1G5SIU7</accession>
<sequence>MKQAISHSYYVLVIIGMLFLFVQPNAAALTIVLAKPVPLEKELINYLNQASNNDKNQWQLIMFGFAHCKDVCPLSLVNFSRLMQVAAKERIKLGGTFVTIDPDRDTEAFLSNYTKKFDLNLSYLRLEGEALERFKTAFGAEAIFYTKNAGNKINYQVDHSSTAFLVDPAGRIRVLFDPLQDMSDITEMLHQKRTFFRL</sequence>
<keyword evidence="5" id="KW-1185">Reference proteome</keyword>
<keyword evidence="2" id="KW-0479">Metal-binding</keyword>
<evidence type="ECO:0000313" key="4">
    <source>
        <dbReference type="EMBL" id="SCZ86289.1"/>
    </source>
</evidence>
<evidence type="ECO:0000256" key="1">
    <source>
        <dbReference type="ARBA" id="ARBA00010996"/>
    </source>
</evidence>
<dbReference type="Proteomes" id="UP000198729">
    <property type="component" value="Unassembled WGS sequence"/>
</dbReference>
<protein>
    <submittedName>
        <fullName evidence="4">Electron transport protein SCO1/SenC</fullName>
    </submittedName>
</protein>
<dbReference type="Gene3D" id="3.40.30.10">
    <property type="entry name" value="Glutaredoxin"/>
    <property type="match status" value="1"/>
</dbReference>
<evidence type="ECO:0000256" key="3">
    <source>
        <dbReference type="PIRSR" id="PIRSR603782-2"/>
    </source>
</evidence>
<dbReference type="SUPFAM" id="SSF52833">
    <property type="entry name" value="Thioredoxin-like"/>
    <property type="match status" value="1"/>
</dbReference>
<gene>
    <name evidence="4" type="ORF">NSMM_510007</name>
</gene>
<dbReference type="RefSeq" id="WP_176753944.1">
    <property type="nucleotide sequence ID" value="NZ_FMWO01000060.1"/>
</dbReference>
<comment type="similarity">
    <text evidence="1">Belongs to the SCO1/2 family.</text>
</comment>
<dbReference type="EMBL" id="FMWO01000060">
    <property type="protein sequence ID" value="SCZ86289.1"/>
    <property type="molecule type" value="Genomic_DNA"/>
</dbReference>
<dbReference type="GO" id="GO:0046872">
    <property type="term" value="F:metal ion binding"/>
    <property type="evidence" value="ECO:0007669"/>
    <property type="project" value="UniProtKB-KW"/>
</dbReference>
<dbReference type="PANTHER" id="PTHR12151">
    <property type="entry name" value="ELECTRON TRANSPORT PROTIN SCO1/SENC FAMILY MEMBER"/>
    <property type="match status" value="1"/>
</dbReference>
<keyword evidence="2" id="KW-0186">Copper</keyword>
<dbReference type="PANTHER" id="PTHR12151:SF25">
    <property type="entry name" value="LINALOOL DEHYDRATASE_ISOMERASE DOMAIN-CONTAINING PROTEIN"/>
    <property type="match status" value="1"/>
</dbReference>
<proteinExistence type="inferred from homology"/>